<proteinExistence type="predicted"/>
<accession>A0ACC1HPU2</accession>
<keyword evidence="2" id="KW-1185">Reference proteome</keyword>
<organism evidence="1 2">
    <name type="scientific">Spiromyces aspiralis</name>
    <dbReference type="NCBI Taxonomy" id="68401"/>
    <lineage>
        <taxon>Eukaryota</taxon>
        <taxon>Fungi</taxon>
        <taxon>Fungi incertae sedis</taxon>
        <taxon>Zoopagomycota</taxon>
        <taxon>Kickxellomycotina</taxon>
        <taxon>Kickxellomycetes</taxon>
        <taxon>Kickxellales</taxon>
        <taxon>Kickxellaceae</taxon>
        <taxon>Spiromyces</taxon>
    </lineage>
</organism>
<feature type="non-terminal residue" evidence="1">
    <location>
        <position position="291"/>
    </location>
</feature>
<sequence length="291" mass="31460">MAEFGQKMVFHPHSGLAGRRPRMFRQDIIILLLNLGADPTVYDQWLFRHAVVRSWIPIIRKLMSMKRIENLEPSPQNAGTQPGRSITGHEERAGTEGEEESALNWRGAALAEVLDSGLGAGNQWVRAPQVTYRPVIDIHHDEEAALILAAGHGHLPVIRILLDPSPTFYDPTAVTYAGGARHPPLHTGADIHARDDEALAAAAKMGHLSVVRYLIDRGADARADNSRALRVSVFRGDINFECTVLLLKAGADVHANNESCLFAACFRGDSSSSSSHALAGAAGSAGDNYVP</sequence>
<comment type="caution">
    <text evidence="1">The sequence shown here is derived from an EMBL/GenBank/DDBJ whole genome shotgun (WGS) entry which is preliminary data.</text>
</comment>
<name>A0ACC1HPU2_9FUNG</name>
<dbReference type="Proteomes" id="UP001145114">
    <property type="component" value="Unassembled WGS sequence"/>
</dbReference>
<dbReference type="EMBL" id="JAMZIH010001950">
    <property type="protein sequence ID" value="KAJ1677778.1"/>
    <property type="molecule type" value="Genomic_DNA"/>
</dbReference>
<evidence type="ECO:0000313" key="2">
    <source>
        <dbReference type="Proteomes" id="UP001145114"/>
    </source>
</evidence>
<gene>
    <name evidence="1" type="ORF">EV182_005457</name>
</gene>
<protein>
    <submittedName>
        <fullName evidence="1">Uncharacterized protein</fullName>
    </submittedName>
</protein>
<reference evidence="1" key="1">
    <citation type="submission" date="2022-06" db="EMBL/GenBank/DDBJ databases">
        <title>Phylogenomic reconstructions and comparative analyses of Kickxellomycotina fungi.</title>
        <authorList>
            <person name="Reynolds N.K."/>
            <person name="Stajich J.E."/>
            <person name="Barry K."/>
            <person name="Grigoriev I.V."/>
            <person name="Crous P."/>
            <person name="Smith M.E."/>
        </authorList>
    </citation>
    <scope>NUCLEOTIDE SEQUENCE</scope>
    <source>
        <strain evidence="1">RSA 2271</strain>
    </source>
</reference>
<evidence type="ECO:0000313" key="1">
    <source>
        <dbReference type="EMBL" id="KAJ1677778.1"/>
    </source>
</evidence>